<name>A0A5D4XQ16_9GAMM</name>
<evidence type="ECO:0000259" key="13">
    <source>
        <dbReference type="Pfam" id="PF01435"/>
    </source>
</evidence>
<dbReference type="GO" id="GO:0005886">
    <property type="term" value="C:plasma membrane"/>
    <property type="evidence" value="ECO:0007669"/>
    <property type="project" value="UniProtKB-SubCell"/>
</dbReference>
<evidence type="ECO:0000256" key="12">
    <source>
        <dbReference type="SAM" id="Phobius"/>
    </source>
</evidence>
<accession>A0A5D4XQ16</accession>
<dbReference type="InterPro" id="IPR050083">
    <property type="entry name" value="HtpX_protease"/>
</dbReference>
<keyword evidence="9 12" id="KW-1133">Transmembrane helix</keyword>
<evidence type="ECO:0000256" key="8">
    <source>
        <dbReference type="ARBA" id="ARBA00022833"/>
    </source>
</evidence>
<dbReference type="AlphaFoldDB" id="A0A5D4XQ16"/>
<comment type="caution">
    <text evidence="14">The sequence shown here is derived from an EMBL/GenBank/DDBJ whole genome shotgun (WGS) entry which is preliminary data.</text>
</comment>
<dbReference type="InterPro" id="IPR011990">
    <property type="entry name" value="TPR-like_helical_dom_sf"/>
</dbReference>
<keyword evidence="7" id="KW-0378">Hydrolase</keyword>
<keyword evidence="10 14" id="KW-0482">Metalloprotease</keyword>
<dbReference type="PANTHER" id="PTHR43221:SF1">
    <property type="entry name" value="PROTEASE HTPX"/>
    <property type="match status" value="1"/>
</dbReference>
<evidence type="ECO:0000256" key="1">
    <source>
        <dbReference type="ARBA" id="ARBA00001947"/>
    </source>
</evidence>
<keyword evidence="15" id="KW-1185">Reference proteome</keyword>
<dbReference type="Gene3D" id="3.30.2010.10">
    <property type="entry name" value="Metalloproteases ('zincins'), catalytic domain"/>
    <property type="match status" value="1"/>
</dbReference>
<keyword evidence="4 14" id="KW-0645">Protease</keyword>
<dbReference type="Gene3D" id="1.25.40.10">
    <property type="entry name" value="Tetratricopeptide repeat domain"/>
    <property type="match status" value="1"/>
</dbReference>
<feature type="domain" description="Peptidase M48" evidence="13">
    <location>
        <begin position="103"/>
        <end position="332"/>
    </location>
</feature>
<gene>
    <name evidence="14" type="ORF">FZO89_10525</name>
</gene>
<keyword evidence="3" id="KW-1003">Cell membrane</keyword>
<evidence type="ECO:0000256" key="11">
    <source>
        <dbReference type="ARBA" id="ARBA00023136"/>
    </source>
</evidence>
<comment type="subcellular location">
    <subcellularLocation>
        <location evidence="2">Cell membrane</location>
        <topology evidence="2">Multi-pass membrane protein</topology>
    </subcellularLocation>
</comment>
<dbReference type="GO" id="GO:0006508">
    <property type="term" value="P:proteolysis"/>
    <property type="evidence" value="ECO:0007669"/>
    <property type="project" value="UniProtKB-KW"/>
</dbReference>
<keyword evidence="11 12" id="KW-0472">Membrane</keyword>
<evidence type="ECO:0000256" key="7">
    <source>
        <dbReference type="ARBA" id="ARBA00022801"/>
    </source>
</evidence>
<dbReference type="RefSeq" id="WP_149103214.1">
    <property type="nucleotide sequence ID" value="NZ_VTFT01000001.1"/>
</dbReference>
<dbReference type="OrthoDB" id="9789270at2"/>
<evidence type="ECO:0000256" key="9">
    <source>
        <dbReference type="ARBA" id="ARBA00022989"/>
    </source>
</evidence>
<dbReference type="GO" id="GO:0004222">
    <property type="term" value="F:metalloendopeptidase activity"/>
    <property type="evidence" value="ECO:0007669"/>
    <property type="project" value="InterPro"/>
</dbReference>
<evidence type="ECO:0000256" key="4">
    <source>
        <dbReference type="ARBA" id="ARBA00022670"/>
    </source>
</evidence>
<proteinExistence type="predicted"/>
<evidence type="ECO:0000256" key="5">
    <source>
        <dbReference type="ARBA" id="ARBA00022692"/>
    </source>
</evidence>
<dbReference type="EMBL" id="VTFT01000001">
    <property type="protein sequence ID" value="TYT26659.1"/>
    <property type="molecule type" value="Genomic_DNA"/>
</dbReference>
<keyword evidence="5 12" id="KW-0812">Transmembrane</keyword>
<evidence type="ECO:0000313" key="14">
    <source>
        <dbReference type="EMBL" id="TYT26659.1"/>
    </source>
</evidence>
<dbReference type="SUPFAM" id="SSF48452">
    <property type="entry name" value="TPR-like"/>
    <property type="match status" value="1"/>
</dbReference>
<sequence>MASAEAYRGLVERLEVVARQSPGGYRLRVALLAALGFVVLGGSVLLAFGLSVGLVLALLAISPLLLLKLAKLVWIPIAFGWVVLRALWVTFPAPEGHRLDQHEAPLLQAEVERLRVAAGAPRLSGIVVDADLNAAAASVPRALGLLGHRHYLVLGLPLMQLLDREQFASVVAHEFGHFGGGHGRFGGWIYRVRASWYRLLDALAVRQGWVNRLFVRFFDWYAPYFNAYSFVLARANEYQADATAARIAGARAAGEALVRVNLGSARLSQEFWPQLQRASLSQPAPPALLYREMGTRLRDDGGDDEARLAAALAAQPGFDDSHPTLAQRLQALGVAPVRVPPPRESAAEALLGELLPRLEQRFSEEWRAHIEAHWDENYRQHARDLERFEALRAQQVRSPQEAVEFAGLSERLVPEADAIALYRAAIEVAPDDPFARFRLGTRLLEHGEAEGIQHLRRAMTLDPECAAPALEALAGHYRETGDATALQGIEAEWSRLQASWARAQQARGALTARDEFLPHALDAAQVDAVCAALQRIGAVRKAWLARKRIVDEPHGAPHFVLLVQWRLFVLDGGSRLQRIVDAVELPGSFLVFTAPHQRAIARRLRKAAGAPILGGGRP</sequence>
<evidence type="ECO:0000256" key="3">
    <source>
        <dbReference type="ARBA" id="ARBA00022475"/>
    </source>
</evidence>
<keyword evidence="6" id="KW-0479">Metal-binding</keyword>
<dbReference type="Proteomes" id="UP000324973">
    <property type="component" value="Unassembled WGS sequence"/>
</dbReference>
<evidence type="ECO:0000256" key="6">
    <source>
        <dbReference type="ARBA" id="ARBA00022723"/>
    </source>
</evidence>
<keyword evidence="8" id="KW-0862">Zinc</keyword>
<evidence type="ECO:0000256" key="2">
    <source>
        <dbReference type="ARBA" id="ARBA00004651"/>
    </source>
</evidence>
<dbReference type="PANTHER" id="PTHR43221">
    <property type="entry name" value="PROTEASE HTPX"/>
    <property type="match status" value="1"/>
</dbReference>
<evidence type="ECO:0000256" key="10">
    <source>
        <dbReference type="ARBA" id="ARBA00023049"/>
    </source>
</evidence>
<dbReference type="Pfam" id="PF01435">
    <property type="entry name" value="Peptidase_M48"/>
    <property type="match status" value="1"/>
</dbReference>
<feature type="transmembrane region" description="Helical" evidence="12">
    <location>
        <begin position="29"/>
        <end position="60"/>
    </location>
</feature>
<dbReference type="InterPro" id="IPR001915">
    <property type="entry name" value="Peptidase_M48"/>
</dbReference>
<evidence type="ECO:0000313" key="15">
    <source>
        <dbReference type="Proteomes" id="UP000324973"/>
    </source>
</evidence>
<feature type="transmembrane region" description="Helical" evidence="12">
    <location>
        <begin position="72"/>
        <end position="91"/>
    </location>
</feature>
<comment type="cofactor">
    <cofactor evidence="1">
        <name>Zn(2+)</name>
        <dbReference type="ChEBI" id="CHEBI:29105"/>
    </cofactor>
</comment>
<dbReference type="GO" id="GO:0046872">
    <property type="term" value="F:metal ion binding"/>
    <property type="evidence" value="ECO:0007669"/>
    <property type="project" value="UniProtKB-KW"/>
</dbReference>
<protein>
    <submittedName>
        <fullName evidence="14">M48 family metalloprotease</fullName>
    </submittedName>
</protein>
<organism evidence="14 15">
    <name type="scientific">Luteimonas viscosa</name>
    <dbReference type="NCBI Taxonomy" id="1132694"/>
    <lineage>
        <taxon>Bacteria</taxon>
        <taxon>Pseudomonadati</taxon>
        <taxon>Pseudomonadota</taxon>
        <taxon>Gammaproteobacteria</taxon>
        <taxon>Lysobacterales</taxon>
        <taxon>Lysobacteraceae</taxon>
        <taxon>Luteimonas</taxon>
    </lineage>
</organism>
<reference evidence="14 15" key="1">
    <citation type="submission" date="2019-08" db="EMBL/GenBank/DDBJ databases">
        <title>Luteimonas viscosus sp. nov., isolated from soil of a sunflower field.</title>
        <authorList>
            <person name="Jianli Z."/>
            <person name="Ying Z."/>
        </authorList>
    </citation>
    <scope>NUCLEOTIDE SEQUENCE [LARGE SCALE GENOMIC DNA]</scope>
    <source>
        <strain evidence="14 15">XBU10</strain>
    </source>
</reference>